<sequence length="155" mass="18732">MSEKTTQELNETFDSSSSLLKESLMDIVLKSSDKHFKLHSLAKLNLNGTSEQEFEQKLDFLFNRLREKYLKMNSNEKFDSIDDDFSFLEKIDKIKKENFNEEFYHLDVDLGKNKKIEDFDSDFIFKNNTDDFEKFENFHQKKHEDFEYFGKHDFF</sequence>
<comment type="caution">
    <text evidence="1">The sequence shown here is derived from an EMBL/GenBank/DDBJ whole genome shotgun (WGS) entry which is preliminary data.</text>
</comment>
<organism evidence="1 2">
    <name type="scientific">Brachionus plicatilis</name>
    <name type="common">Marine rotifer</name>
    <name type="synonym">Brachionus muelleri</name>
    <dbReference type="NCBI Taxonomy" id="10195"/>
    <lineage>
        <taxon>Eukaryota</taxon>
        <taxon>Metazoa</taxon>
        <taxon>Spiralia</taxon>
        <taxon>Gnathifera</taxon>
        <taxon>Rotifera</taxon>
        <taxon>Eurotatoria</taxon>
        <taxon>Monogononta</taxon>
        <taxon>Pseudotrocha</taxon>
        <taxon>Ploima</taxon>
        <taxon>Brachionidae</taxon>
        <taxon>Brachionus</taxon>
    </lineage>
</organism>
<gene>
    <name evidence="1" type="ORF">BpHYR1_013798</name>
</gene>
<name>A0A3M7SWR3_BRAPC</name>
<evidence type="ECO:0000313" key="1">
    <source>
        <dbReference type="EMBL" id="RNA40162.1"/>
    </source>
</evidence>
<protein>
    <submittedName>
        <fullName evidence="1">Uncharacterized protein</fullName>
    </submittedName>
</protein>
<reference evidence="1 2" key="1">
    <citation type="journal article" date="2018" name="Sci. Rep.">
        <title>Genomic signatures of local adaptation to the degree of environmental predictability in rotifers.</title>
        <authorList>
            <person name="Franch-Gras L."/>
            <person name="Hahn C."/>
            <person name="Garcia-Roger E.M."/>
            <person name="Carmona M.J."/>
            <person name="Serra M."/>
            <person name="Gomez A."/>
        </authorList>
    </citation>
    <scope>NUCLEOTIDE SEQUENCE [LARGE SCALE GENOMIC DNA]</scope>
    <source>
        <strain evidence="1">HYR1</strain>
    </source>
</reference>
<proteinExistence type="predicted"/>
<keyword evidence="2" id="KW-1185">Reference proteome</keyword>
<evidence type="ECO:0000313" key="2">
    <source>
        <dbReference type="Proteomes" id="UP000276133"/>
    </source>
</evidence>
<dbReference type="Proteomes" id="UP000276133">
    <property type="component" value="Unassembled WGS sequence"/>
</dbReference>
<dbReference type="EMBL" id="REGN01000667">
    <property type="protein sequence ID" value="RNA40162.1"/>
    <property type="molecule type" value="Genomic_DNA"/>
</dbReference>
<accession>A0A3M7SWR3</accession>
<dbReference type="AlphaFoldDB" id="A0A3M7SWR3"/>
<dbReference type="OrthoDB" id="10623051at2759"/>